<gene>
    <name evidence="1" type="ORF">MRATA1EN1_LOCUS4033</name>
</gene>
<accession>A0ABN8Y5I3</accession>
<reference evidence="1" key="1">
    <citation type="submission" date="2023-04" db="EMBL/GenBank/DDBJ databases">
        <authorList>
            <consortium name="ELIXIR-Norway"/>
        </authorList>
    </citation>
    <scope>NUCLEOTIDE SEQUENCE [LARGE SCALE GENOMIC DNA]</scope>
</reference>
<name>A0ABN8Y5I3_RANTA</name>
<dbReference type="EMBL" id="OX459948">
    <property type="protein sequence ID" value="CAI9155071.1"/>
    <property type="molecule type" value="Genomic_DNA"/>
</dbReference>
<proteinExistence type="predicted"/>
<sequence>MEVFSPTEEVSVKHRGILGLELVMEEGEMHLLRSCVRPTFAFLISQERPLLAGYRGSQNGRAFTASRGKLATSGKQKPQKSAAALPSALSGNPLDELPSSGTLFQDLFAGKPEERCTEQWFGRADALYASERGRGETDTATQCAELSLKVSSEIADTQSAVPQSREGVTREGFLENVLVPYSFRKKLSLSRKKIFRCLEVKIQSHLFSPGEELVGRPFAVLHSSCYFERF</sequence>
<keyword evidence="2" id="KW-1185">Reference proteome</keyword>
<evidence type="ECO:0000313" key="2">
    <source>
        <dbReference type="Proteomes" id="UP001176941"/>
    </source>
</evidence>
<evidence type="ECO:0000313" key="1">
    <source>
        <dbReference type="EMBL" id="CAI9155071.1"/>
    </source>
</evidence>
<organism evidence="1 2">
    <name type="scientific">Rangifer tarandus platyrhynchus</name>
    <name type="common">Svalbard reindeer</name>
    <dbReference type="NCBI Taxonomy" id="3082113"/>
    <lineage>
        <taxon>Eukaryota</taxon>
        <taxon>Metazoa</taxon>
        <taxon>Chordata</taxon>
        <taxon>Craniata</taxon>
        <taxon>Vertebrata</taxon>
        <taxon>Euteleostomi</taxon>
        <taxon>Mammalia</taxon>
        <taxon>Eutheria</taxon>
        <taxon>Laurasiatheria</taxon>
        <taxon>Artiodactyla</taxon>
        <taxon>Ruminantia</taxon>
        <taxon>Pecora</taxon>
        <taxon>Cervidae</taxon>
        <taxon>Odocoileinae</taxon>
        <taxon>Rangifer</taxon>
    </lineage>
</organism>
<dbReference type="Proteomes" id="UP001176941">
    <property type="component" value="Chromosome 12"/>
</dbReference>
<protein>
    <submittedName>
        <fullName evidence="1">Uncharacterized protein</fullName>
    </submittedName>
</protein>